<gene>
    <name evidence="1" type="ORF">HD556DRAFT_1446298</name>
</gene>
<evidence type="ECO:0000313" key="1">
    <source>
        <dbReference type="EMBL" id="KAG1790365.1"/>
    </source>
</evidence>
<reference evidence="1" key="1">
    <citation type="journal article" date="2020" name="New Phytol.">
        <title>Comparative genomics reveals dynamic genome evolution in host specialist ectomycorrhizal fungi.</title>
        <authorList>
            <person name="Lofgren L.A."/>
            <person name="Nguyen N.H."/>
            <person name="Vilgalys R."/>
            <person name="Ruytinx J."/>
            <person name="Liao H.L."/>
            <person name="Branco S."/>
            <person name="Kuo A."/>
            <person name="LaButti K."/>
            <person name="Lipzen A."/>
            <person name="Andreopoulos W."/>
            <person name="Pangilinan J."/>
            <person name="Riley R."/>
            <person name="Hundley H."/>
            <person name="Na H."/>
            <person name="Barry K."/>
            <person name="Grigoriev I.V."/>
            <person name="Stajich J.E."/>
            <person name="Kennedy P.G."/>
        </authorList>
    </citation>
    <scope>NUCLEOTIDE SEQUENCE</scope>
    <source>
        <strain evidence="1">S12</strain>
    </source>
</reference>
<organism evidence="1 2">
    <name type="scientific">Suillus plorans</name>
    <dbReference type="NCBI Taxonomy" id="116603"/>
    <lineage>
        <taxon>Eukaryota</taxon>
        <taxon>Fungi</taxon>
        <taxon>Dikarya</taxon>
        <taxon>Basidiomycota</taxon>
        <taxon>Agaricomycotina</taxon>
        <taxon>Agaricomycetes</taxon>
        <taxon>Agaricomycetidae</taxon>
        <taxon>Boletales</taxon>
        <taxon>Suillineae</taxon>
        <taxon>Suillaceae</taxon>
        <taxon>Suillus</taxon>
    </lineage>
</organism>
<protein>
    <submittedName>
        <fullName evidence="1">Uncharacterized protein</fullName>
    </submittedName>
</protein>
<dbReference type="Proteomes" id="UP000719766">
    <property type="component" value="Unassembled WGS sequence"/>
</dbReference>
<comment type="caution">
    <text evidence="1">The sequence shown here is derived from an EMBL/GenBank/DDBJ whole genome shotgun (WGS) entry which is preliminary data.</text>
</comment>
<keyword evidence="2" id="KW-1185">Reference proteome</keyword>
<proteinExistence type="predicted"/>
<dbReference type="GeneID" id="64600827"/>
<dbReference type="AlphaFoldDB" id="A0A9P7DEM2"/>
<evidence type="ECO:0000313" key="2">
    <source>
        <dbReference type="Proteomes" id="UP000719766"/>
    </source>
</evidence>
<name>A0A9P7DEM2_9AGAM</name>
<dbReference type="RefSeq" id="XP_041157337.1">
    <property type="nucleotide sequence ID" value="XM_041307063.1"/>
</dbReference>
<accession>A0A9P7DEM2</accession>
<dbReference type="OrthoDB" id="432234at2759"/>
<dbReference type="EMBL" id="JABBWE010000051">
    <property type="protein sequence ID" value="KAG1790365.1"/>
    <property type="molecule type" value="Genomic_DNA"/>
</dbReference>
<sequence length="197" mass="22035">MPSHDDNDIVGDLTKAELIAAVPPKMFEKYVQKLKWPQILDIVHGLPEEILDKIHEAAGKKEDEREQANNPLYVDIQISEDLPIQLPEDEVPEEIILVIHHESSDNIAIHESEGYVPVDDKYEDEVIPELQNQDGVGTVNIDAEGGNVIPLKFLGITDTELNKLLLNDLMKYALMNMDANEGGYAVCHSRDPVSDFA</sequence>